<feature type="region of interest" description="Disordered" evidence="1">
    <location>
        <begin position="113"/>
        <end position="141"/>
    </location>
</feature>
<dbReference type="AlphaFoldDB" id="A0A2N5RZK1"/>
<feature type="compositionally biased region" description="Acidic residues" evidence="1">
    <location>
        <begin position="113"/>
        <end position="122"/>
    </location>
</feature>
<organism evidence="2 3">
    <name type="scientific">Puccinia coronata f. sp. avenae</name>
    <dbReference type="NCBI Taxonomy" id="200324"/>
    <lineage>
        <taxon>Eukaryota</taxon>
        <taxon>Fungi</taxon>
        <taxon>Dikarya</taxon>
        <taxon>Basidiomycota</taxon>
        <taxon>Pucciniomycotina</taxon>
        <taxon>Pucciniomycetes</taxon>
        <taxon>Pucciniales</taxon>
        <taxon>Pucciniaceae</taxon>
        <taxon>Puccinia</taxon>
    </lineage>
</organism>
<comment type="caution">
    <text evidence="2">The sequence shown here is derived from an EMBL/GenBank/DDBJ whole genome shotgun (WGS) entry which is preliminary data.</text>
</comment>
<dbReference type="EMBL" id="PGCJ01001317">
    <property type="protein sequence ID" value="PLW06428.1"/>
    <property type="molecule type" value="Genomic_DNA"/>
</dbReference>
<reference evidence="2 3" key="1">
    <citation type="submission" date="2017-11" db="EMBL/GenBank/DDBJ databases">
        <title>De novo assembly and phasing of dikaryotic genomes from two isolates of Puccinia coronata f. sp. avenae, the causal agent of oat crown rust.</title>
        <authorList>
            <person name="Miller M.E."/>
            <person name="Zhang Y."/>
            <person name="Omidvar V."/>
            <person name="Sperschneider J."/>
            <person name="Schwessinger B."/>
            <person name="Raley C."/>
            <person name="Palmer J.M."/>
            <person name="Garnica D."/>
            <person name="Upadhyaya N."/>
            <person name="Rathjen J."/>
            <person name="Taylor J.M."/>
            <person name="Park R.F."/>
            <person name="Dodds P.N."/>
            <person name="Hirsch C.D."/>
            <person name="Kianian S.F."/>
            <person name="Figueroa M."/>
        </authorList>
    </citation>
    <scope>NUCLEOTIDE SEQUENCE [LARGE SCALE GENOMIC DNA]</scope>
    <source>
        <strain evidence="2">12NC29</strain>
    </source>
</reference>
<accession>A0A2N5RZK1</accession>
<proteinExistence type="predicted"/>
<dbReference type="Proteomes" id="UP000235388">
    <property type="component" value="Unassembled WGS sequence"/>
</dbReference>
<gene>
    <name evidence="2" type="ORF">PCANC_23553</name>
</gene>
<evidence type="ECO:0000256" key="1">
    <source>
        <dbReference type="SAM" id="MobiDB-lite"/>
    </source>
</evidence>
<keyword evidence="3" id="KW-1185">Reference proteome</keyword>
<evidence type="ECO:0000313" key="2">
    <source>
        <dbReference type="EMBL" id="PLW06428.1"/>
    </source>
</evidence>
<evidence type="ECO:0000313" key="3">
    <source>
        <dbReference type="Proteomes" id="UP000235388"/>
    </source>
</evidence>
<sequence>MLLTTPLTTPMACLIFANKQDLMTALEVKEQAELSSVDSGSTYELLTHTSIALPSKSRLDEPSLSPTTAANAILQRNRYRTAKSELGSYLLMNYLPVPKVEEPREWPCSFAQEFDDSSDSQESETFASDIPADRDTPSEPLPMIQRFKNWCRFR</sequence>
<name>A0A2N5RZK1_9BASI</name>
<protein>
    <submittedName>
        <fullName evidence="2">Uncharacterized protein</fullName>
    </submittedName>
</protein>